<proteinExistence type="predicted"/>
<organism evidence="2 3">
    <name type="scientific">Nonomuraea typhae</name>
    <dbReference type="NCBI Taxonomy" id="2603600"/>
    <lineage>
        <taxon>Bacteria</taxon>
        <taxon>Bacillati</taxon>
        <taxon>Actinomycetota</taxon>
        <taxon>Actinomycetes</taxon>
        <taxon>Streptosporangiales</taxon>
        <taxon>Streptosporangiaceae</taxon>
        <taxon>Nonomuraea</taxon>
    </lineage>
</organism>
<evidence type="ECO:0000313" key="2">
    <source>
        <dbReference type="EMBL" id="MFI6497833.1"/>
    </source>
</evidence>
<feature type="chain" id="PRO_5046834855" evidence="1">
    <location>
        <begin position="24"/>
        <end position="96"/>
    </location>
</feature>
<sequence>MRQWKTAILLVAAGLAISSLVSADAWHSVGCRADRLGDADLAATDADAQEVWEFWAGIEAKEREDAAGLVVVPYDDVKPGLVAPIGVERVEAPGCP</sequence>
<keyword evidence="1" id="KW-0732">Signal</keyword>
<evidence type="ECO:0000256" key="1">
    <source>
        <dbReference type="SAM" id="SignalP"/>
    </source>
</evidence>
<name>A0ABW7YPT8_9ACTN</name>
<dbReference type="RefSeq" id="WP_397081017.1">
    <property type="nucleotide sequence ID" value="NZ_JBITGY010000003.1"/>
</dbReference>
<dbReference type="EMBL" id="JBITGY010000003">
    <property type="protein sequence ID" value="MFI6497833.1"/>
    <property type="molecule type" value="Genomic_DNA"/>
</dbReference>
<dbReference type="Proteomes" id="UP001612741">
    <property type="component" value="Unassembled WGS sequence"/>
</dbReference>
<reference evidence="2 3" key="1">
    <citation type="submission" date="2024-10" db="EMBL/GenBank/DDBJ databases">
        <title>The Natural Products Discovery Center: Release of the First 8490 Sequenced Strains for Exploring Actinobacteria Biosynthetic Diversity.</title>
        <authorList>
            <person name="Kalkreuter E."/>
            <person name="Kautsar S.A."/>
            <person name="Yang D."/>
            <person name="Bader C.D."/>
            <person name="Teijaro C.N."/>
            <person name="Fluegel L."/>
            <person name="Davis C.M."/>
            <person name="Simpson J.R."/>
            <person name="Lauterbach L."/>
            <person name="Steele A.D."/>
            <person name="Gui C."/>
            <person name="Meng S."/>
            <person name="Li G."/>
            <person name="Viehrig K."/>
            <person name="Ye F."/>
            <person name="Su P."/>
            <person name="Kiefer A.F."/>
            <person name="Nichols A."/>
            <person name="Cepeda A.J."/>
            <person name="Yan W."/>
            <person name="Fan B."/>
            <person name="Jiang Y."/>
            <person name="Adhikari A."/>
            <person name="Zheng C.-J."/>
            <person name="Schuster L."/>
            <person name="Cowan T.M."/>
            <person name="Smanski M.J."/>
            <person name="Chevrette M.G."/>
            <person name="De Carvalho L.P.S."/>
            <person name="Shen B."/>
        </authorList>
    </citation>
    <scope>NUCLEOTIDE SEQUENCE [LARGE SCALE GENOMIC DNA]</scope>
    <source>
        <strain evidence="2 3">NPDC050545</strain>
    </source>
</reference>
<feature type="signal peptide" evidence="1">
    <location>
        <begin position="1"/>
        <end position="23"/>
    </location>
</feature>
<keyword evidence="3" id="KW-1185">Reference proteome</keyword>
<comment type="caution">
    <text evidence="2">The sequence shown here is derived from an EMBL/GenBank/DDBJ whole genome shotgun (WGS) entry which is preliminary data.</text>
</comment>
<accession>A0ABW7YPT8</accession>
<gene>
    <name evidence="2" type="ORF">ACIBG2_10635</name>
</gene>
<protein>
    <submittedName>
        <fullName evidence="2">Uncharacterized protein</fullName>
    </submittedName>
</protein>
<evidence type="ECO:0000313" key="3">
    <source>
        <dbReference type="Proteomes" id="UP001612741"/>
    </source>
</evidence>